<feature type="domain" description="HDOD" evidence="1">
    <location>
        <begin position="151"/>
        <end position="346"/>
    </location>
</feature>
<dbReference type="Proteomes" id="UP000503251">
    <property type="component" value="Chromosome"/>
</dbReference>
<dbReference type="SUPFAM" id="SSF109604">
    <property type="entry name" value="HD-domain/PDEase-like"/>
    <property type="match status" value="1"/>
</dbReference>
<dbReference type="PANTHER" id="PTHR33525">
    <property type="match status" value="1"/>
</dbReference>
<dbReference type="EMBL" id="CP039543">
    <property type="protein sequence ID" value="QJT09286.1"/>
    <property type="molecule type" value="Genomic_DNA"/>
</dbReference>
<evidence type="ECO:0000313" key="2">
    <source>
        <dbReference type="EMBL" id="QJT09286.1"/>
    </source>
</evidence>
<dbReference type="InterPro" id="IPR013976">
    <property type="entry name" value="HDOD"/>
</dbReference>
<reference evidence="2 3" key="1">
    <citation type="submission" date="2019-04" db="EMBL/GenBank/DDBJ databases">
        <title>Isolation and culture of sulfate reducing bacteria from the cold seep of the South China Sea.</title>
        <authorList>
            <person name="Sun C."/>
            <person name="Liu R."/>
        </authorList>
    </citation>
    <scope>NUCLEOTIDE SEQUENCE [LARGE SCALE GENOMIC DNA]</scope>
    <source>
        <strain evidence="2 3">CS1</strain>
    </source>
</reference>
<gene>
    <name evidence="2" type="ORF">E8L03_10190</name>
</gene>
<dbReference type="Gene3D" id="1.10.3210.10">
    <property type="entry name" value="Hypothetical protein af1432"/>
    <property type="match status" value="1"/>
</dbReference>
<organism evidence="2 3">
    <name type="scientific">Oceanidesulfovibrio marinus</name>
    <dbReference type="NCBI Taxonomy" id="370038"/>
    <lineage>
        <taxon>Bacteria</taxon>
        <taxon>Pseudomonadati</taxon>
        <taxon>Thermodesulfobacteriota</taxon>
        <taxon>Desulfovibrionia</taxon>
        <taxon>Desulfovibrionales</taxon>
        <taxon>Desulfovibrionaceae</taxon>
        <taxon>Oceanidesulfovibrio</taxon>
    </lineage>
</organism>
<sequence>MGMIFIDDLTPGMKLADDLRGPNGRMLLPKHTVLDESHLRIITIWGVTEANIEGYDQSTCAAASIEALDPTILAKSDRFAQRLFRFCDKNDPVVQELCRLATLRTAADLTAGKHVPDVDEVQDLPALPDSELLSPPLPESVAQVVSQEVQLATFPDIYFQVMRVLENPNSSSAQVANVVSKDPSLTTRLMQLVNSPFYGLHSKIDSIARATTIVGSQELSILTLGITVLQYFEDIPPDFFNMKRFWTHSIASGIYAKLIASRLPGFFEERYFMLGLIHDIGRLVIFKTFPHAALEVFRLAMGAPCLIHKAERTILGFDHTEVAEAMLEAWDFPDSLRGVIGCHHDPVSDDKELDCAVLHVADVLARALRSGYRGKFSVSTLSAEAWERLGLSISDIAPLASQADHMIDDIVLSFLPGGNF</sequence>
<dbReference type="PANTHER" id="PTHR33525:SF3">
    <property type="entry name" value="RIBONUCLEASE Y"/>
    <property type="match status" value="1"/>
</dbReference>
<evidence type="ECO:0000313" key="3">
    <source>
        <dbReference type="Proteomes" id="UP000503251"/>
    </source>
</evidence>
<dbReference type="InterPro" id="IPR052340">
    <property type="entry name" value="RNase_Y/CdgJ"/>
</dbReference>
<name>A0ABX6NF85_9BACT</name>
<protein>
    <submittedName>
        <fullName evidence="2">HDOD domain-containing protein</fullName>
    </submittedName>
</protein>
<dbReference type="PROSITE" id="PS51833">
    <property type="entry name" value="HDOD"/>
    <property type="match status" value="1"/>
</dbReference>
<proteinExistence type="predicted"/>
<keyword evidence="3" id="KW-1185">Reference proteome</keyword>
<dbReference type="InterPro" id="IPR003607">
    <property type="entry name" value="HD/PDEase_dom"/>
</dbReference>
<evidence type="ECO:0000259" key="1">
    <source>
        <dbReference type="PROSITE" id="PS51833"/>
    </source>
</evidence>
<dbReference type="Pfam" id="PF08668">
    <property type="entry name" value="HDOD"/>
    <property type="match status" value="1"/>
</dbReference>
<dbReference type="CDD" id="cd00077">
    <property type="entry name" value="HDc"/>
    <property type="match status" value="1"/>
</dbReference>
<accession>A0ABX6NF85</accession>